<evidence type="ECO:0000313" key="1">
    <source>
        <dbReference type="EMBL" id="OZG67974.1"/>
    </source>
</evidence>
<dbReference type="EMBL" id="MWXA01000003">
    <property type="protein sequence ID" value="OZG67974.1"/>
    <property type="molecule type" value="Genomic_DNA"/>
</dbReference>
<accession>A0A261G987</accession>
<comment type="caution">
    <text evidence="1">The sequence shown here is derived from an EMBL/GenBank/DDBJ whole genome shotgun (WGS) entry which is preliminary data.</text>
</comment>
<organism evidence="1 2">
    <name type="scientific">Bifidobacterium aquikefiri</name>
    <dbReference type="NCBI Taxonomy" id="1653207"/>
    <lineage>
        <taxon>Bacteria</taxon>
        <taxon>Bacillati</taxon>
        <taxon>Actinomycetota</taxon>
        <taxon>Actinomycetes</taxon>
        <taxon>Bifidobacteriales</taxon>
        <taxon>Bifidobacteriaceae</taxon>
        <taxon>Bifidobacterium</taxon>
    </lineage>
</organism>
<name>A0A261G987_9BIFI</name>
<proteinExistence type="predicted"/>
<gene>
    <name evidence="1" type="ORF">BAQU_0619</name>
</gene>
<evidence type="ECO:0000313" key="2">
    <source>
        <dbReference type="Proteomes" id="UP000216451"/>
    </source>
</evidence>
<dbReference type="AlphaFoldDB" id="A0A261G987"/>
<dbReference type="Proteomes" id="UP000216451">
    <property type="component" value="Unassembled WGS sequence"/>
</dbReference>
<protein>
    <submittedName>
        <fullName evidence="1">Uncharacterized protein</fullName>
    </submittedName>
</protein>
<reference evidence="1 2" key="1">
    <citation type="journal article" date="2017" name="BMC Genomics">
        <title>Comparative genomic and phylogenomic analyses of the Bifidobacteriaceae family.</title>
        <authorList>
            <person name="Lugli G.A."/>
            <person name="Milani C."/>
            <person name="Turroni F."/>
            <person name="Duranti S."/>
            <person name="Mancabelli L."/>
            <person name="Mangifesta M."/>
            <person name="Ferrario C."/>
            <person name="Modesto M."/>
            <person name="Mattarelli P."/>
            <person name="Jiri K."/>
            <person name="van Sinderen D."/>
            <person name="Ventura M."/>
        </authorList>
    </citation>
    <scope>NUCLEOTIDE SEQUENCE [LARGE SCALE GENOMIC DNA]</scope>
    <source>
        <strain evidence="1 2">LMG 28769</strain>
    </source>
</reference>
<keyword evidence="2" id="KW-1185">Reference proteome</keyword>
<sequence length="65" mass="7316">MVQALTILVIWHEALCELNDDGVDDGVIVPAAVISVLSGKRSGLRLPRWNDSRRLDMRESSEQQR</sequence>